<evidence type="ECO:0000256" key="10">
    <source>
        <dbReference type="SAM" id="MobiDB-lite"/>
    </source>
</evidence>
<dbReference type="FunFam" id="3.40.50.300:FF:000623">
    <property type="entry name" value="Elongator acetyltransferase complex subunit 4"/>
    <property type="match status" value="1"/>
</dbReference>
<reference evidence="11" key="2">
    <citation type="submission" date="2025-08" db="UniProtKB">
        <authorList>
            <consortium name="Ensembl"/>
        </authorList>
    </citation>
    <scope>IDENTIFICATION</scope>
</reference>
<keyword evidence="12" id="KW-1185">Reference proteome</keyword>
<dbReference type="PANTHER" id="PTHR12896:SF1">
    <property type="entry name" value="ELONGATOR COMPLEX PROTEIN 4"/>
    <property type="match status" value="1"/>
</dbReference>
<dbReference type="Proteomes" id="UP000694556">
    <property type="component" value="Chromosome 5"/>
</dbReference>
<dbReference type="GO" id="GO:0002098">
    <property type="term" value="P:tRNA wobble uridine modification"/>
    <property type="evidence" value="ECO:0007669"/>
    <property type="project" value="InterPro"/>
</dbReference>
<reference evidence="11" key="1">
    <citation type="submission" date="2018-09" db="EMBL/GenBank/DDBJ databases">
        <title>Common duck and Muscovy duck high density SNP chip.</title>
        <authorList>
            <person name="Vignal A."/>
            <person name="Thebault N."/>
            <person name="Warren W.C."/>
        </authorList>
    </citation>
    <scope>NUCLEOTIDE SEQUENCE [LARGE SCALE GENOMIC DNA]</scope>
</reference>
<feature type="compositionally biased region" description="Pro residues" evidence="10">
    <location>
        <begin position="1"/>
        <end position="21"/>
    </location>
</feature>
<evidence type="ECO:0000256" key="8">
    <source>
        <dbReference type="ARBA" id="ARBA00023242"/>
    </source>
</evidence>
<comment type="function">
    <text evidence="9">Component of the elongator complex which is required for multiple tRNA modifications, including mcm5U (5-methoxycarbonylmethyl uridine), mcm5s2U (5-methoxycarbonylmethyl-2-thiouridine), and ncm5U (5-carbamoylmethyl uridine). The elongator complex catalyzes the formation of carboxymethyluridine in the wobble base at position 34 in tRNAs.</text>
</comment>
<dbReference type="Pfam" id="PF05625">
    <property type="entry name" value="PAXNEB"/>
    <property type="match status" value="1"/>
</dbReference>
<evidence type="ECO:0000256" key="2">
    <source>
        <dbReference type="ARBA" id="ARBA00004496"/>
    </source>
</evidence>
<dbReference type="GO" id="GO:0033588">
    <property type="term" value="C:elongator holoenzyme complex"/>
    <property type="evidence" value="ECO:0007669"/>
    <property type="project" value="InterPro"/>
</dbReference>
<comment type="pathway">
    <text evidence="3">tRNA modification; 5-methoxycarbonylmethyl-2-thiouridine-tRNA biosynthesis.</text>
</comment>
<dbReference type="InterPro" id="IPR027417">
    <property type="entry name" value="P-loop_NTPase"/>
</dbReference>
<accession>A0A8C3BYQ2</accession>
<protein>
    <recommendedName>
        <fullName evidence="5">Elongator complex protein 4</fullName>
    </recommendedName>
</protein>
<keyword evidence="8" id="KW-0539">Nucleus</keyword>
<evidence type="ECO:0000256" key="3">
    <source>
        <dbReference type="ARBA" id="ARBA00005043"/>
    </source>
</evidence>
<dbReference type="UniPathway" id="UPA00988"/>
<evidence type="ECO:0000313" key="12">
    <source>
        <dbReference type="Proteomes" id="UP000694556"/>
    </source>
</evidence>
<evidence type="ECO:0000256" key="5">
    <source>
        <dbReference type="ARBA" id="ARBA00020265"/>
    </source>
</evidence>
<sequence>MPGSPPPAPPGPPPQPGPAPAPFSALPAHLPALRRAARPSTCQQGVLPLGSGPPSRPAIGCAQRAGFPLLSGEAEMAARGAGAATGTAAGGPATSFQRKAAGGSRLAALPGTRPSARHGQLLLSSGLPSLDAVLGGGLAVGTLLLIEEDKYGVYSNLLFKYFLAEGVVCGHDLFVASAMEPPDNILKKLPAPLLDDTHRNELREEATPAKSEDFQDSMKIAWRYENLPKMEASPTTSTKFGHYYDISKTISPELLQSIKWHSFYLPEELSLEPKLKTWNMNCGYARLLHSIQRVICQEGFDGSHPQKKQKNILRIGIQSMGSLLWGDDICSSDTPEDIHSLTKFLYILRGLLRKSLSACIITVPSHLIENKAIMERVTNLSDMVVGLESFIGSERETNPLYKDYHGLLHVHQIPRLNSLICDVSDTKDLAFRLKRKQFTIERLHLPPDLSDTVSRSSKQDLAESAKLLSSGCGAMAIGKKHLDF</sequence>
<evidence type="ECO:0000256" key="1">
    <source>
        <dbReference type="ARBA" id="ARBA00004123"/>
    </source>
</evidence>
<evidence type="ECO:0000256" key="9">
    <source>
        <dbReference type="ARBA" id="ARBA00045238"/>
    </source>
</evidence>
<evidence type="ECO:0000256" key="4">
    <source>
        <dbReference type="ARBA" id="ARBA00007573"/>
    </source>
</evidence>
<organism evidence="11 12">
    <name type="scientific">Cairina moschata</name>
    <name type="common">Muscovy duck</name>
    <dbReference type="NCBI Taxonomy" id="8855"/>
    <lineage>
        <taxon>Eukaryota</taxon>
        <taxon>Metazoa</taxon>
        <taxon>Chordata</taxon>
        <taxon>Craniata</taxon>
        <taxon>Vertebrata</taxon>
        <taxon>Euteleostomi</taxon>
        <taxon>Archelosauria</taxon>
        <taxon>Archosauria</taxon>
        <taxon>Dinosauria</taxon>
        <taxon>Saurischia</taxon>
        <taxon>Theropoda</taxon>
        <taxon>Coelurosauria</taxon>
        <taxon>Aves</taxon>
        <taxon>Neognathae</taxon>
        <taxon>Galloanserae</taxon>
        <taxon>Anseriformes</taxon>
        <taxon>Anatidae</taxon>
        <taxon>Anatinae</taxon>
        <taxon>Cairina</taxon>
    </lineage>
</organism>
<dbReference type="Gene3D" id="3.40.50.300">
    <property type="entry name" value="P-loop containing nucleotide triphosphate hydrolases"/>
    <property type="match status" value="1"/>
</dbReference>
<proteinExistence type="inferred from homology"/>
<comment type="subcellular location">
    <subcellularLocation>
        <location evidence="2">Cytoplasm</location>
    </subcellularLocation>
    <subcellularLocation>
        <location evidence="1">Nucleus</location>
    </subcellularLocation>
</comment>
<dbReference type="AlphaFoldDB" id="A0A8C3BYQ2"/>
<reference evidence="11" key="3">
    <citation type="submission" date="2025-09" db="UniProtKB">
        <authorList>
            <consortium name="Ensembl"/>
        </authorList>
    </citation>
    <scope>IDENTIFICATION</scope>
</reference>
<name>A0A8C3BYQ2_CAIMO</name>
<evidence type="ECO:0000256" key="6">
    <source>
        <dbReference type="ARBA" id="ARBA00022490"/>
    </source>
</evidence>
<keyword evidence="7" id="KW-0819">tRNA processing</keyword>
<dbReference type="GO" id="GO:0008023">
    <property type="term" value="C:transcription elongation factor complex"/>
    <property type="evidence" value="ECO:0007669"/>
    <property type="project" value="TreeGrafter"/>
</dbReference>
<feature type="region of interest" description="Disordered" evidence="10">
    <location>
        <begin position="1"/>
        <end position="25"/>
    </location>
</feature>
<dbReference type="PANTHER" id="PTHR12896">
    <property type="entry name" value="PAX6 NEIGHBOR PROTEIN PAXNEB"/>
    <property type="match status" value="1"/>
</dbReference>
<dbReference type="InterPro" id="IPR008728">
    <property type="entry name" value="Elongator_complex_protein_4"/>
</dbReference>
<dbReference type="Ensembl" id="ENSCMMT00000013165.1">
    <property type="protein sequence ID" value="ENSCMMP00000011969.1"/>
    <property type="gene ID" value="ENSCMMG00000007572.1"/>
</dbReference>
<comment type="similarity">
    <text evidence="4">Belongs to the ELP4 family.</text>
</comment>
<evidence type="ECO:0000313" key="11">
    <source>
        <dbReference type="Ensembl" id="ENSCMMP00000011969.1"/>
    </source>
</evidence>
<dbReference type="CDD" id="cd19494">
    <property type="entry name" value="Elp4"/>
    <property type="match status" value="1"/>
</dbReference>
<evidence type="ECO:0000256" key="7">
    <source>
        <dbReference type="ARBA" id="ARBA00022694"/>
    </source>
</evidence>
<dbReference type="GO" id="GO:0005737">
    <property type="term" value="C:cytoplasm"/>
    <property type="evidence" value="ECO:0007669"/>
    <property type="project" value="UniProtKB-SubCell"/>
</dbReference>
<keyword evidence="6" id="KW-0963">Cytoplasm</keyword>